<dbReference type="PANTHER" id="PTHR19256:SF62">
    <property type="entry name" value="IG-LIKE DOMAIN-CONTAINING PROTEIN"/>
    <property type="match status" value="1"/>
</dbReference>
<dbReference type="InterPro" id="IPR013783">
    <property type="entry name" value="Ig-like_fold"/>
</dbReference>
<keyword evidence="5" id="KW-1185">Reference proteome</keyword>
<evidence type="ECO:0000313" key="5">
    <source>
        <dbReference type="Proteomes" id="UP000551758"/>
    </source>
</evidence>
<evidence type="ECO:0000256" key="1">
    <source>
        <dbReference type="ARBA" id="ARBA00023170"/>
    </source>
</evidence>
<keyword evidence="3" id="KW-1133">Transmembrane helix</keyword>
<sequence length="69" mass="8004">MYTKFSWLTVTGRSMDKEHRCIIQHENNIGGVDQEILFPSVNKDTLQLQLTITSAYYIYLLLLLKVPTT</sequence>
<dbReference type="AlphaFoldDB" id="A0A7J7E9C3"/>
<protein>
    <submittedName>
        <fullName evidence="4">Uncharacterized protein</fullName>
    </submittedName>
</protein>
<evidence type="ECO:0000256" key="3">
    <source>
        <dbReference type="SAM" id="Phobius"/>
    </source>
</evidence>
<keyword evidence="1" id="KW-0675">Receptor</keyword>
<dbReference type="Proteomes" id="UP000551758">
    <property type="component" value="Unassembled WGS sequence"/>
</dbReference>
<name>A0A7J7E9C3_DICBM</name>
<reference evidence="4 5" key="1">
    <citation type="journal article" date="2020" name="Mol. Biol. Evol.">
        <title>Interspecific Gene Flow and the Evolution of Specialization in Black and White Rhinoceros.</title>
        <authorList>
            <person name="Moodley Y."/>
            <person name="Westbury M.V."/>
            <person name="Russo I.M."/>
            <person name="Gopalakrishnan S."/>
            <person name="Rakotoarivelo A."/>
            <person name="Olsen R.A."/>
            <person name="Prost S."/>
            <person name="Tunstall T."/>
            <person name="Ryder O.A."/>
            <person name="Dalen L."/>
            <person name="Bruford M.W."/>
        </authorList>
    </citation>
    <scope>NUCLEOTIDE SEQUENCE [LARGE SCALE GENOMIC DNA]</scope>
    <source>
        <strain evidence="4">SBR-YM</strain>
        <tissue evidence="4">Skin</tissue>
    </source>
</reference>
<comment type="caution">
    <text evidence="4">The sequence shown here is derived from an EMBL/GenBank/DDBJ whole genome shotgun (WGS) entry which is preliminary data.</text>
</comment>
<gene>
    <name evidence="4" type="ORF">HPG69_013455</name>
</gene>
<keyword evidence="3" id="KW-0812">Transmembrane</keyword>
<dbReference type="Gene3D" id="2.60.40.10">
    <property type="entry name" value="Immunoglobulins"/>
    <property type="match status" value="1"/>
</dbReference>
<dbReference type="InterPro" id="IPR051117">
    <property type="entry name" value="TRG_var/const_region"/>
</dbReference>
<dbReference type="EMBL" id="JACDTQ010003853">
    <property type="protein sequence ID" value="KAF5912287.1"/>
    <property type="molecule type" value="Genomic_DNA"/>
</dbReference>
<keyword evidence="3" id="KW-0472">Membrane</keyword>
<feature type="transmembrane region" description="Helical" evidence="3">
    <location>
        <begin position="46"/>
        <end position="64"/>
    </location>
</feature>
<evidence type="ECO:0000313" key="4">
    <source>
        <dbReference type="EMBL" id="KAF5912287.1"/>
    </source>
</evidence>
<evidence type="ECO:0000256" key="2">
    <source>
        <dbReference type="ARBA" id="ARBA00023319"/>
    </source>
</evidence>
<accession>A0A7J7E9C3</accession>
<organism evidence="4 5">
    <name type="scientific">Diceros bicornis minor</name>
    <name type="common">South-central black rhinoceros</name>
    <dbReference type="NCBI Taxonomy" id="77932"/>
    <lineage>
        <taxon>Eukaryota</taxon>
        <taxon>Metazoa</taxon>
        <taxon>Chordata</taxon>
        <taxon>Craniata</taxon>
        <taxon>Vertebrata</taxon>
        <taxon>Euteleostomi</taxon>
        <taxon>Mammalia</taxon>
        <taxon>Eutheria</taxon>
        <taxon>Laurasiatheria</taxon>
        <taxon>Perissodactyla</taxon>
        <taxon>Rhinocerotidae</taxon>
        <taxon>Diceros</taxon>
    </lineage>
</organism>
<proteinExistence type="predicted"/>
<keyword evidence="2" id="KW-0393">Immunoglobulin domain</keyword>
<dbReference type="PANTHER" id="PTHR19256">
    <property type="entry name" value="T-CELL RECEPTOR GAMMA CHAIN"/>
    <property type="match status" value="1"/>
</dbReference>